<feature type="transmembrane region" description="Helical" evidence="1">
    <location>
        <begin position="47"/>
        <end position="69"/>
    </location>
</feature>
<dbReference type="EnsemblMetazoa" id="GAUT019710-RA">
    <property type="protein sequence ID" value="GAUT019710-PA"/>
    <property type="gene ID" value="GAUT019710"/>
</dbReference>
<reference evidence="2" key="1">
    <citation type="submission" date="2020-05" db="UniProtKB">
        <authorList>
            <consortium name="EnsemblMetazoa"/>
        </authorList>
    </citation>
    <scope>IDENTIFICATION</scope>
    <source>
        <strain evidence="2">TTRI</strain>
    </source>
</reference>
<evidence type="ECO:0000313" key="2">
    <source>
        <dbReference type="EnsemblMetazoa" id="GAUT019710-PA"/>
    </source>
</evidence>
<keyword evidence="1" id="KW-0812">Transmembrane</keyword>
<protein>
    <submittedName>
        <fullName evidence="2">Uncharacterized protein</fullName>
    </submittedName>
</protein>
<evidence type="ECO:0000313" key="3">
    <source>
        <dbReference type="Proteomes" id="UP000078200"/>
    </source>
</evidence>
<organism evidence="2 3">
    <name type="scientific">Glossina austeni</name>
    <name type="common">Savannah tsetse fly</name>
    <dbReference type="NCBI Taxonomy" id="7395"/>
    <lineage>
        <taxon>Eukaryota</taxon>
        <taxon>Metazoa</taxon>
        <taxon>Ecdysozoa</taxon>
        <taxon>Arthropoda</taxon>
        <taxon>Hexapoda</taxon>
        <taxon>Insecta</taxon>
        <taxon>Pterygota</taxon>
        <taxon>Neoptera</taxon>
        <taxon>Endopterygota</taxon>
        <taxon>Diptera</taxon>
        <taxon>Brachycera</taxon>
        <taxon>Muscomorpha</taxon>
        <taxon>Hippoboscoidea</taxon>
        <taxon>Glossinidae</taxon>
        <taxon>Glossina</taxon>
    </lineage>
</organism>
<name>A0A1A9UYD4_GLOAU</name>
<evidence type="ECO:0000256" key="1">
    <source>
        <dbReference type="SAM" id="Phobius"/>
    </source>
</evidence>
<dbReference type="Proteomes" id="UP000078200">
    <property type="component" value="Unassembled WGS sequence"/>
</dbReference>
<accession>A0A1A9UYD4</accession>
<dbReference type="VEuPathDB" id="VectorBase:GAUT019710"/>
<proteinExistence type="predicted"/>
<keyword evidence="1" id="KW-1133">Transmembrane helix</keyword>
<keyword evidence="3" id="KW-1185">Reference proteome</keyword>
<dbReference type="AlphaFoldDB" id="A0A1A9UYD4"/>
<keyword evidence="1" id="KW-0472">Membrane</keyword>
<sequence>MHTLETFQLFQKERRDHLSTFVHEDLTDNKDADLNSHAKRTQASSTFFILLLYSGILSTNVAVPTILALTRHNKPFVPSFLTEGLSVEVGNSDKAEKVIKIRNLCDMGTKYGMFVCIAYSIFHFYSEA</sequence>